<feature type="transmembrane region" description="Helical" evidence="6">
    <location>
        <begin position="290"/>
        <end position="313"/>
    </location>
</feature>
<feature type="transmembrane region" description="Helical" evidence="6">
    <location>
        <begin position="139"/>
        <end position="160"/>
    </location>
</feature>
<dbReference type="RefSeq" id="WP_089556385.1">
    <property type="nucleotide sequence ID" value="NZ_CP022474.1"/>
</dbReference>
<dbReference type="Proteomes" id="UP000199749">
    <property type="component" value="Chromosome"/>
</dbReference>
<dbReference type="AlphaFoldDB" id="A0AAC9UN20"/>
<feature type="transmembrane region" description="Helical" evidence="6">
    <location>
        <begin position="107"/>
        <end position="127"/>
    </location>
</feature>
<protein>
    <submittedName>
        <fullName evidence="7">Uncharacterized protein</fullName>
    </submittedName>
</protein>
<evidence type="ECO:0000256" key="4">
    <source>
        <dbReference type="ARBA" id="ARBA00022989"/>
    </source>
</evidence>
<proteinExistence type="predicted"/>
<feature type="transmembrane region" description="Helical" evidence="6">
    <location>
        <begin position="381"/>
        <end position="400"/>
    </location>
</feature>
<reference evidence="7 8" key="1">
    <citation type="submission" date="2017-07" db="EMBL/GenBank/DDBJ databases">
        <title>Lactobacillus curvatus MRS6 whole genome.</title>
        <authorList>
            <person name="Jans C."/>
            <person name="Lagler S."/>
            <person name="Lacroix C."/>
            <person name="Meile L."/>
            <person name="Stevens M.J.A."/>
        </authorList>
    </citation>
    <scope>NUCLEOTIDE SEQUENCE [LARGE SCALE GENOMIC DNA]</scope>
    <source>
        <strain evidence="7 8">MRS6</strain>
    </source>
</reference>
<feature type="transmembrane region" description="Helical" evidence="6">
    <location>
        <begin position="83"/>
        <end position="101"/>
    </location>
</feature>
<dbReference type="EMBL" id="CP022474">
    <property type="protein sequence ID" value="ASN59592.1"/>
    <property type="molecule type" value="Genomic_DNA"/>
</dbReference>
<feature type="transmembrane region" description="Helical" evidence="6">
    <location>
        <begin position="248"/>
        <end position="270"/>
    </location>
</feature>
<evidence type="ECO:0000256" key="1">
    <source>
        <dbReference type="ARBA" id="ARBA00004651"/>
    </source>
</evidence>
<evidence type="ECO:0000256" key="2">
    <source>
        <dbReference type="ARBA" id="ARBA00022475"/>
    </source>
</evidence>
<name>A0AAC9UN20_LATCU</name>
<feature type="transmembrane region" description="Helical" evidence="6">
    <location>
        <begin position="12"/>
        <end position="32"/>
    </location>
</feature>
<organism evidence="7 8">
    <name type="scientific">Latilactobacillus curvatus</name>
    <name type="common">Lactobacillus curvatus</name>
    <dbReference type="NCBI Taxonomy" id="28038"/>
    <lineage>
        <taxon>Bacteria</taxon>
        <taxon>Bacillati</taxon>
        <taxon>Bacillota</taxon>
        <taxon>Bacilli</taxon>
        <taxon>Lactobacillales</taxon>
        <taxon>Lactobacillaceae</taxon>
        <taxon>Latilactobacillus</taxon>
    </lineage>
</organism>
<dbReference type="GO" id="GO:0005886">
    <property type="term" value="C:plasma membrane"/>
    <property type="evidence" value="ECO:0007669"/>
    <property type="project" value="UniProtKB-SubCell"/>
</dbReference>
<evidence type="ECO:0000313" key="8">
    <source>
        <dbReference type="Proteomes" id="UP000199749"/>
    </source>
</evidence>
<evidence type="ECO:0000256" key="6">
    <source>
        <dbReference type="SAM" id="Phobius"/>
    </source>
</evidence>
<evidence type="ECO:0000256" key="3">
    <source>
        <dbReference type="ARBA" id="ARBA00022692"/>
    </source>
</evidence>
<dbReference type="PANTHER" id="PTHR30250:SF11">
    <property type="entry name" value="O-ANTIGEN TRANSPORTER-RELATED"/>
    <property type="match status" value="1"/>
</dbReference>
<dbReference type="PANTHER" id="PTHR30250">
    <property type="entry name" value="PST FAMILY PREDICTED COLANIC ACID TRANSPORTER"/>
    <property type="match status" value="1"/>
</dbReference>
<sequence length="466" mass="52694">MKLFKNVSYTILSNFLNILASTLIVLIIPKFIGVHSYGMWQVFIFYANYIGILHFGWADGLFLRRGGQHTINIDIGSLKAETILYIAFNSILGLIFIITGFLNISDYAFIIIALGVGIIVVNIRTWITMILQSTGNFKGYAINLSVQSLVYLVLILIILLLRITDYRVMISAFIVSQLTTSISGIIQLRRQFGSFKVQSNFKSAISELKLNIDSGFKLMVANFTAMLIVGIIRFGIQQQWTVSTFGKVSLVLSIANLITVFINAISLVLFPTLRRTKQVAQEVYLGIRDLLMPLLYGIMIIYFPIVIIIPLWLPEYSDALRYTSILMPMMVYQGKFEILSNTFMKNFRMESKLMMINIATLIISAALTGLTVYLLHNLTLAIFSIALVLGIRSIISEIILSKVIKVSYIKELLFENIGILGFMALTWYCSVSISFIVYFGLLLMYLILKLSSMKRGFIVLKELSKY</sequence>
<keyword evidence="2" id="KW-1003">Cell membrane</keyword>
<feature type="transmembrane region" description="Helical" evidence="6">
    <location>
        <begin position="166"/>
        <end position="186"/>
    </location>
</feature>
<accession>A0AAC9UN20</accession>
<feature type="transmembrane region" description="Helical" evidence="6">
    <location>
        <begin position="435"/>
        <end position="451"/>
    </location>
</feature>
<comment type="subcellular location">
    <subcellularLocation>
        <location evidence="1">Cell membrane</location>
        <topology evidence="1">Multi-pass membrane protein</topology>
    </subcellularLocation>
</comment>
<feature type="transmembrane region" description="Helical" evidence="6">
    <location>
        <begin position="356"/>
        <end position="375"/>
    </location>
</feature>
<feature type="transmembrane region" description="Helical" evidence="6">
    <location>
        <begin position="218"/>
        <end position="236"/>
    </location>
</feature>
<keyword evidence="3 6" id="KW-0812">Transmembrane</keyword>
<keyword evidence="5 6" id="KW-0472">Membrane</keyword>
<gene>
    <name evidence="7" type="ORF">CG419_02690</name>
</gene>
<evidence type="ECO:0000313" key="7">
    <source>
        <dbReference type="EMBL" id="ASN59592.1"/>
    </source>
</evidence>
<keyword evidence="4 6" id="KW-1133">Transmembrane helix</keyword>
<evidence type="ECO:0000256" key="5">
    <source>
        <dbReference type="ARBA" id="ARBA00023136"/>
    </source>
</evidence>
<dbReference type="InterPro" id="IPR050833">
    <property type="entry name" value="Poly_Biosynth_Transport"/>
</dbReference>
<feature type="transmembrane region" description="Helical" evidence="6">
    <location>
        <begin position="38"/>
        <end position="62"/>
    </location>
</feature>